<dbReference type="AlphaFoldDB" id="A0AAW0JYK4"/>
<dbReference type="EMBL" id="PKMF04000430">
    <property type="protein sequence ID" value="KAK7832055.1"/>
    <property type="molecule type" value="Genomic_DNA"/>
</dbReference>
<accession>A0AAW0JYK4</accession>
<protein>
    <recommendedName>
        <fullName evidence="1">RNase H type-1 domain-containing protein</fullName>
    </recommendedName>
</protein>
<feature type="non-terminal residue" evidence="2">
    <location>
        <position position="235"/>
    </location>
</feature>
<dbReference type="GO" id="GO:0004523">
    <property type="term" value="F:RNA-DNA hybrid ribonuclease activity"/>
    <property type="evidence" value="ECO:0007669"/>
    <property type="project" value="InterPro"/>
</dbReference>
<dbReference type="InterPro" id="IPR002156">
    <property type="entry name" value="RNaseH_domain"/>
</dbReference>
<dbReference type="PANTHER" id="PTHR47074:SF11">
    <property type="entry name" value="REVERSE TRANSCRIPTASE-LIKE PROTEIN"/>
    <property type="match status" value="1"/>
</dbReference>
<dbReference type="InterPro" id="IPR036397">
    <property type="entry name" value="RNaseH_sf"/>
</dbReference>
<name>A0AAW0JYK4_QUESU</name>
<feature type="domain" description="RNase H type-1" evidence="1">
    <location>
        <begin position="124"/>
        <end position="231"/>
    </location>
</feature>
<sequence length="235" mass="26343">MEYAPFVGKKLGQYVMHYSDVILQRKECPIKICAEDQDLSDIALALLYVGTTRDLEIRVVTVWAIWYNKNQCVHESEKQVAGQIWDFALSLLLNYKEASKLFQLGPGFCEVSWKKPPMGVYKINVDGVTLERGRKSSIGVIIRDFKGEAATGLCRLLPGNFFVLETETLAVEAGILLAKDLGLQQIINESDSLLAIQSISAKEVSGETGHIIQGILSNLDYFSSWQIRHVKDFNK</sequence>
<dbReference type="InterPro" id="IPR044730">
    <property type="entry name" value="RNase_H-like_dom_plant"/>
</dbReference>
<organism evidence="2 3">
    <name type="scientific">Quercus suber</name>
    <name type="common">Cork oak</name>
    <dbReference type="NCBI Taxonomy" id="58331"/>
    <lineage>
        <taxon>Eukaryota</taxon>
        <taxon>Viridiplantae</taxon>
        <taxon>Streptophyta</taxon>
        <taxon>Embryophyta</taxon>
        <taxon>Tracheophyta</taxon>
        <taxon>Spermatophyta</taxon>
        <taxon>Magnoliopsida</taxon>
        <taxon>eudicotyledons</taxon>
        <taxon>Gunneridae</taxon>
        <taxon>Pentapetalae</taxon>
        <taxon>rosids</taxon>
        <taxon>fabids</taxon>
        <taxon>Fagales</taxon>
        <taxon>Fagaceae</taxon>
        <taxon>Quercus</taxon>
    </lineage>
</organism>
<proteinExistence type="predicted"/>
<dbReference type="InterPro" id="IPR052929">
    <property type="entry name" value="RNase_H-like_EbsB-rel"/>
</dbReference>
<dbReference type="Pfam" id="PF13456">
    <property type="entry name" value="RVT_3"/>
    <property type="match status" value="1"/>
</dbReference>
<evidence type="ECO:0000313" key="3">
    <source>
        <dbReference type="Proteomes" id="UP000237347"/>
    </source>
</evidence>
<comment type="caution">
    <text evidence="2">The sequence shown here is derived from an EMBL/GenBank/DDBJ whole genome shotgun (WGS) entry which is preliminary data.</text>
</comment>
<evidence type="ECO:0000259" key="1">
    <source>
        <dbReference type="Pfam" id="PF13456"/>
    </source>
</evidence>
<dbReference type="Gene3D" id="3.30.420.10">
    <property type="entry name" value="Ribonuclease H-like superfamily/Ribonuclease H"/>
    <property type="match status" value="1"/>
</dbReference>
<dbReference type="SUPFAM" id="SSF53098">
    <property type="entry name" value="Ribonuclease H-like"/>
    <property type="match status" value="1"/>
</dbReference>
<reference evidence="2 3" key="1">
    <citation type="journal article" date="2018" name="Sci. Data">
        <title>The draft genome sequence of cork oak.</title>
        <authorList>
            <person name="Ramos A.M."/>
            <person name="Usie A."/>
            <person name="Barbosa P."/>
            <person name="Barros P.M."/>
            <person name="Capote T."/>
            <person name="Chaves I."/>
            <person name="Simoes F."/>
            <person name="Abreu I."/>
            <person name="Carrasquinho I."/>
            <person name="Faro C."/>
            <person name="Guimaraes J.B."/>
            <person name="Mendonca D."/>
            <person name="Nobrega F."/>
            <person name="Rodrigues L."/>
            <person name="Saibo N.J.M."/>
            <person name="Varela M.C."/>
            <person name="Egas C."/>
            <person name="Matos J."/>
            <person name="Miguel C.M."/>
            <person name="Oliveira M.M."/>
            <person name="Ricardo C.P."/>
            <person name="Goncalves S."/>
        </authorList>
    </citation>
    <scope>NUCLEOTIDE SEQUENCE [LARGE SCALE GENOMIC DNA]</scope>
    <source>
        <strain evidence="3">cv. HL8</strain>
    </source>
</reference>
<dbReference type="CDD" id="cd06222">
    <property type="entry name" value="RNase_H_like"/>
    <property type="match status" value="1"/>
</dbReference>
<evidence type="ECO:0000313" key="2">
    <source>
        <dbReference type="EMBL" id="KAK7832055.1"/>
    </source>
</evidence>
<dbReference type="Proteomes" id="UP000237347">
    <property type="component" value="Unassembled WGS sequence"/>
</dbReference>
<dbReference type="PANTHER" id="PTHR47074">
    <property type="entry name" value="BNAC02G40300D PROTEIN"/>
    <property type="match status" value="1"/>
</dbReference>
<keyword evidence="3" id="KW-1185">Reference proteome</keyword>
<gene>
    <name evidence="2" type="ORF">CFP56_026715</name>
</gene>
<dbReference type="InterPro" id="IPR012337">
    <property type="entry name" value="RNaseH-like_sf"/>
</dbReference>
<dbReference type="GO" id="GO:0003676">
    <property type="term" value="F:nucleic acid binding"/>
    <property type="evidence" value="ECO:0007669"/>
    <property type="project" value="InterPro"/>
</dbReference>